<dbReference type="InterPro" id="IPR001173">
    <property type="entry name" value="Glyco_trans_2-like"/>
</dbReference>
<feature type="non-terminal residue" evidence="2">
    <location>
        <position position="1"/>
    </location>
</feature>
<reference evidence="2" key="1">
    <citation type="submission" date="2018-05" db="EMBL/GenBank/DDBJ databases">
        <authorList>
            <person name="Lanie J.A."/>
            <person name="Ng W.-L."/>
            <person name="Kazmierczak K.M."/>
            <person name="Andrzejewski T.M."/>
            <person name="Davidsen T.M."/>
            <person name="Wayne K.J."/>
            <person name="Tettelin H."/>
            <person name="Glass J.I."/>
            <person name="Rusch D."/>
            <person name="Podicherti R."/>
            <person name="Tsui H.-C.T."/>
            <person name="Winkler M.E."/>
        </authorList>
    </citation>
    <scope>NUCLEOTIDE SEQUENCE</scope>
</reference>
<dbReference type="Gene3D" id="3.90.550.10">
    <property type="entry name" value="Spore Coat Polysaccharide Biosynthesis Protein SpsA, Chain A"/>
    <property type="match status" value="1"/>
</dbReference>
<proteinExistence type="predicted"/>
<dbReference type="AlphaFoldDB" id="A0A383CD17"/>
<protein>
    <recommendedName>
        <fullName evidence="1">Glycosyltransferase 2-like domain-containing protein</fullName>
    </recommendedName>
</protein>
<gene>
    <name evidence="2" type="ORF">METZ01_LOCUS482419</name>
</gene>
<dbReference type="PANTHER" id="PTHR48090">
    <property type="entry name" value="UNDECAPRENYL-PHOSPHATE 4-DEOXY-4-FORMAMIDO-L-ARABINOSE TRANSFERASE-RELATED"/>
    <property type="match status" value="1"/>
</dbReference>
<organism evidence="2">
    <name type="scientific">marine metagenome</name>
    <dbReference type="NCBI Taxonomy" id="408172"/>
    <lineage>
        <taxon>unclassified sequences</taxon>
        <taxon>metagenomes</taxon>
        <taxon>ecological metagenomes</taxon>
    </lineage>
</organism>
<evidence type="ECO:0000313" key="2">
    <source>
        <dbReference type="EMBL" id="SVE29565.1"/>
    </source>
</evidence>
<feature type="domain" description="Glycosyltransferase 2-like" evidence="1">
    <location>
        <begin position="2"/>
        <end position="155"/>
    </location>
</feature>
<dbReference type="InterPro" id="IPR050256">
    <property type="entry name" value="Glycosyltransferase_2"/>
</dbReference>
<dbReference type="SUPFAM" id="SSF53448">
    <property type="entry name" value="Nucleotide-diphospho-sugar transferases"/>
    <property type="match status" value="1"/>
</dbReference>
<sequence length="219" mass="25222">LIIPAKHEVESLPVFLKEIKNYKCNKFIVLQKEDLETKKAIKKIKNIKIVEQVNNGYGNALIEGVNSVKTKYFCIINADGAMDPRYLDKMKKLCKNKDFVFASRYQKPGGGSDDDTLTTLIGNYFFTFSGNFLFNLKISDILYTYILGKTSSFKNLKLKNFDFRICVEIPIKAKLQNMNYSCLPSYERIRIGGIKKVHALKDGFLILTEILKYFLKIKK</sequence>
<evidence type="ECO:0000259" key="1">
    <source>
        <dbReference type="Pfam" id="PF00535"/>
    </source>
</evidence>
<name>A0A383CD17_9ZZZZ</name>
<dbReference type="EMBL" id="UINC01207472">
    <property type="protein sequence ID" value="SVE29565.1"/>
    <property type="molecule type" value="Genomic_DNA"/>
</dbReference>
<accession>A0A383CD17</accession>
<dbReference type="InterPro" id="IPR029044">
    <property type="entry name" value="Nucleotide-diphossugar_trans"/>
</dbReference>
<dbReference type="PANTHER" id="PTHR48090:SF7">
    <property type="entry name" value="RFBJ PROTEIN"/>
    <property type="match status" value="1"/>
</dbReference>
<dbReference type="Pfam" id="PF00535">
    <property type="entry name" value="Glycos_transf_2"/>
    <property type="match status" value="1"/>
</dbReference>